<gene>
    <name evidence="1" type="ORF">GCM10007028_00700</name>
</gene>
<evidence type="ECO:0000313" key="1">
    <source>
        <dbReference type="EMBL" id="GGZ67677.1"/>
    </source>
</evidence>
<dbReference type="PROSITE" id="PS51257">
    <property type="entry name" value="PROKAR_LIPOPROTEIN"/>
    <property type="match status" value="1"/>
</dbReference>
<comment type="caution">
    <text evidence="1">The sequence shown here is derived from an EMBL/GenBank/DDBJ whole genome shotgun (WGS) entry which is preliminary data.</text>
</comment>
<sequence>MKKIIAPILLLLFISCEENDLKQVTEPTETIEALNEYALINKIFQDIGNTTGDAILNAEESTNTKKSTQSKNEPHITVEPFDLTTFPKTITVDFLDGTLCKDGITRKGIVTIVSNNWYGQEGSEHTTTFENYYHETYKVEGTHKVKNLGYSDGSHLKYSVTIEDGKITTDVGESITYREQSYRTWIAGSESPLNIWDDQYLLEGTQNGMNSRGLEYALSITDPLHFVLLPRGIESGILKIDIGEIKDIELNYTSSTITILGVTYPILIGN</sequence>
<dbReference type="RefSeq" id="WP_189358322.1">
    <property type="nucleotide sequence ID" value="NZ_BMWZ01000001.1"/>
</dbReference>
<accession>A0A918QQX6</accession>
<name>A0A918QQX6_9FLAO</name>
<reference evidence="1" key="1">
    <citation type="journal article" date="2014" name="Int. J. Syst. Evol. Microbiol.">
        <title>Complete genome sequence of Corynebacterium casei LMG S-19264T (=DSM 44701T), isolated from a smear-ripened cheese.</title>
        <authorList>
            <consortium name="US DOE Joint Genome Institute (JGI-PGF)"/>
            <person name="Walter F."/>
            <person name="Albersmeier A."/>
            <person name="Kalinowski J."/>
            <person name="Ruckert C."/>
        </authorList>
    </citation>
    <scope>NUCLEOTIDE SEQUENCE</scope>
    <source>
        <strain evidence="1">KCTC 12710</strain>
    </source>
</reference>
<dbReference type="AlphaFoldDB" id="A0A918QQX6"/>
<evidence type="ECO:0000313" key="2">
    <source>
        <dbReference type="Proteomes" id="UP000636004"/>
    </source>
</evidence>
<reference evidence="1" key="2">
    <citation type="submission" date="2020-09" db="EMBL/GenBank/DDBJ databases">
        <authorList>
            <person name="Sun Q."/>
            <person name="Kim S."/>
        </authorList>
    </citation>
    <scope>NUCLEOTIDE SEQUENCE</scope>
    <source>
        <strain evidence="1">KCTC 12710</strain>
    </source>
</reference>
<dbReference type="Proteomes" id="UP000636004">
    <property type="component" value="Unassembled WGS sequence"/>
</dbReference>
<proteinExistence type="predicted"/>
<organism evidence="1 2">
    <name type="scientific">Algibacter mikhailovii</name>
    <dbReference type="NCBI Taxonomy" id="425498"/>
    <lineage>
        <taxon>Bacteria</taxon>
        <taxon>Pseudomonadati</taxon>
        <taxon>Bacteroidota</taxon>
        <taxon>Flavobacteriia</taxon>
        <taxon>Flavobacteriales</taxon>
        <taxon>Flavobacteriaceae</taxon>
        <taxon>Algibacter</taxon>
    </lineage>
</organism>
<dbReference type="EMBL" id="BMWZ01000001">
    <property type="protein sequence ID" value="GGZ67677.1"/>
    <property type="molecule type" value="Genomic_DNA"/>
</dbReference>
<protein>
    <submittedName>
        <fullName evidence="1">Uncharacterized protein</fullName>
    </submittedName>
</protein>
<keyword evidence="2" id="KW-1185">Reference proteome</keyword>